<accession>A0AAN7Q2W6</accession>
<protein>
    <recommendedName>
        <fullName evidence="2">Regulatory protein zeste</fullName>
    </recommendedName>
</protein>
<sequence length="229" mass="26840">MEKRERAGNFTESEKEIMTSITSKYFSIIENKKTDAITIKQKTETWERIADEFNSSANNVKRTGLQLKNAYNNLKKRLKKENAEDKIELYKTGGGVAPLPKMTEEKSRLLSLLQPQLEPVKSRFDSTANFIIEDYPIVDAEDICIEEKVHEPPPKKKKVCDIYETVQDYTKKKTPKHSRLDQKLEIEIEILQIKKQREEELLNQQKFNTLKAELEYLIVKKQFDELNKN</sequence>
<keyword evidence="3" id="KW-0805">Transcription regulation</keyword>
<keyword evidence="4" id="KW-0804">Transcription</keyword>
<evidence type="ECO:0000313" key="8">
    <source>
        <dbReference type="Proteomes" id="UP001353858"/>
    </source>
</evidence>
<evidence type="ECO:0000256" key="2">
    <source>
        <dbReference type="ARBA" id="ARBA00016807"/>
    </source>
</evidence>
<evidence type="ECO:0000256" key="4">
    <source>
        <dbReference type="ARBA" id="ARBA00023163"/>
    </source>
</evidence>
<gene>
    <name evidence="7" type="ORF">RN001_009996</name>
</gene>
<name>A0AAN7Q2W6_9COLE</name>
<dbReference type="Pfam" id="PF13873">
    <property type="entry name" value="Myb_DNA-bind_5"/>
    <property type="match status" value="1"/>
</dbReference>
<keyword evidence="8" id="KW-1185">Reference proteome</keyword>
<dbReference type="Proteomes" id="UP001353858">
    <property type="component" value="Unassembled WGS sequence"/>
</dbReference>
<organism evidence="7 8">
    <name type="scientific">Aquatica leii</name>
    <dbReference type="NCBI Taxonomy" id="1421715"/>
    <lineage>
        <taxon>Eukaryota</taxon>
        <taxon>Metazoa</taxon>
        <taxon>Ecdysozoa</taxon>
        <taxon>Arthropoda</taxon>
        <taxon>Hexapoda</taxon>
        <taxon>Insecta</taxon>
        <taxon>Pterygota</taxon>
        <taxon>Neoptera</taxon>
        <taxon>Endopterygota</taxon>
        <taxon>Coleoptera</taxon>
        <taxon>Polyphaga</taxon>
        <taxon>Elateriformia</taxon>
        <taxon>Elateroidea</taxon>
        <taxon>Lampyridae</taxon>
        <taxon>Luciolinae</taxon>
        <taxon>Aquatica</taxon>
    </lineage>
</organism>
<evidence type="ECO:0000313" key="7">
    <source>
        <dbReference type="EMBL" id="KAK4877490.1"/>
    </source>
</evidence>
<comment type="function">
    <text evidence="5">Involved in transvection phenomena (= synapsis-dependent gene expression), where the synaptic pairing of chromosomes carrying genes with which zeste interacts influences the expression of these genes. Zeste binds to DNA and stimulates transcription from a nearby promoter.</text>
</comment>
<reference evidence="8" key="1">
    <citation type="submission" date="2023-01" db="EMBL/GenBank/DDBJ databases">
        <title>Key to firefly adult light organ development and bioluminescence: homeobox transcription factors regulate luciferase expression and transportation to peroxisome.</title>
        <authorList>
            <person name="Fu X."/>
        </authorList>
    </citation>
    <scope>NUCLEOTIDE SEQUENCE [LARGE SCALE GENOMIC DNA]</scope>
</reference>
<evidence type="ECO:0000256" key="3">
    <source>
        <dbReference type="ARBA" id="ARBA00023015"/>
    </source>
</evidence>
<dbReference type="InterPro" id="IPR028002">
    <property type="entry name" value="Myb_DNA-bind_5"/>
</dbReference>
<comment type="subunit">
    <text evidence="1">Self-associates forming complexes of several hundred monomers.</text>
</comment>
<feature type="domain" description="Myb/SANT-like DNA-binding" evidence="6">
    <location>
        <begin position="6"/>
        <end position="83"/>
    </location>
</feature>
<evidence type="ECO:0000259" key="6">
    <source>
        <dbReference type="Pfam" id="PF13873"/>
    </source>
</evidence>
<dbReference type="AlphaFoldDB" id="A0AAN7Q2W6"/>
<dbReference type="PANTHER" id="PTHR21411:SF0">
    <property type="entry name" value="REGULATORY PROTEIN ZESTE"/>
    <property type="match status" value="1"/>
</dbReference>
<evidence type="ECO:0000256" key="5">
    <source>
        <dbReference type="ARBA" id="ARBA00025466"/>
    </source>
</evidence>
<proteinExistence type="predicted"/>
<dbReference type="PANTHER" id="PTHR21411">
    <property type="entry name" value="APONTIC"/>
    <property type="match status" value="1"/>
</dbReference>
<dbReference type="EMBL" id="JARPUR010000004">
    <property type="protein sequence ID" value="KAK4877490.1"/>
    <property type="molecule type" value="Genomic_DNA"/>
</dbReference>
<evidence type="ECO:0000256" key="1">
    <source>
        <dbReference type="ARBA" id="ARBA00011764"/>
    </source>
</evidence>
<comment type="caution">
    <text evidence="7">The sequence shown here is derived from an EMBL/GenBank/DDBJ whole genome shotgun (WGS) entry which is preliminary data.</text>
</comment>